<gene>
    <name evidence="1" type="ORF">SteCoe_20013</name>
</gene>
<proteinExistence type="predicted"/>
<dbReference type="Proteomes" id="UP000187209">
    <property type="component" value="Unassembled WGS sequence"/>
</dbReference>
<dbReference type="EMBL" id="MPUH01000450">
    <property type="protein sequence ID" value="OMJ79870.1"/>
    <property type="molecule type" value="Genomic_DNA"/>
</dbReference>
<comment type="caution">
    <text evidence="1">The sequence shown here is derived from an EMBL/GenBank/DDBJ whole genome shotgun (WGS) entry which is preliminary data.</text>
</comment>
<evidence type="ECO:0000313" key="2">
    <source>
        <dbReference type="Proteomes" id="UP000187209"/>
    </source>
</evidence>
<reference evidence="1 2" key="1">
    <citation type="submission" date="2016-11" db="EMBL/GenBank/DDBJ databases">
        <title>The macronuclear genome of Stentor coeruleus: a giant cell with tiny introns.</title>
        <authorList>
            <person name="Slabodnick M."/>
            <person name="Ruby J.G."/>
            <person name="Reiff S.B."/>
            <person name="Swart E.C."/>
            <person name="Gosai S."/>
            <person name="Prabakaran S."/>
            <person name="Witkowska E."/>
            <person name="Larue G.E."/>
            <person name="Fisher S."/>
            <person name="Freeman R.M."/>
            <person name="Gunawardena J."/>
            <person name="Chu W."/>
            <person name="Stover N.A."/>
            <person name="Gregory B.D."/>
            <person name="Nowacki M."/>
            <person name="Derisi J."/>
            <person name="Roy S.W."/>
            <person name="Marshall W.F."/>
            <person name="Sood P."/>
        </authorList>
    </citation>
    <scope>NUCLEOTIDE SEQUENCE [LARGE SCALE GENOMIC DNA]</scope>
    <source>
        <strain evidence="1">WM001</strain>
    </source>
</reference>
<keyword evidence="2" id="KW-1185">Reference proteome</keyword>
<evidence type="ECO:0000313" key="1">
    <source>
        <dbReference type="EMBL" id="OMJ79870.1"/>
    </source>
</evidence>
<dbReference type="AlphaFoldDB" id="A0A1R2BSY8"/>
<name>A0A1R2BSY8_9CILI</name>
<accession>A0A1R2BSY8</accession>
<sequence>MASSLPQLAAALKKYYAIQRADFTDEEKFDMKMTNEKAFSLYESIVKCKNRNEVKNIMCLNQEIAKTECKEVYTKLMKCIAQEKGKISHGGAKDFSLCLKEDINFKLCFDKITLPIIKSISDMPIVCLD</sequence>
<protein>
    <submittedName>
        <fullName evidence="1">Uncharacterized protein</fullName>
    </submittedName>
</protein>
<organism evidence="1 2">
    <name type="scientific">Stentor coeruleus</name>
    <dbReference type="NCBI Taxonomy" id="5963"/>
    <lineage>
        <taxon>Eukaryota</taxon>
        <taxon>Sar</taxon>
        <taxon>Alveolata</taxon>
        <taxon>Ciliophora</taxon>
        <taxon>Postciliodesmatophora</taxon>
        <taxon>Heterotrichea</taxon>
        <taxon>Heterotrichida</taxon>
        <taxon>Stentoridae</taxon>
        <taxon>Stentor</taxon>
    </lineage>
</organism>